<dbReference type="AlphaFoldDB" id="A0A922JCP6"/>
<protein>
    <submittedName>
        <fullName evidence="1">Uncharacterized protein</fullName>
    </submittedName>
</protein>
<organism evidence="1 2">
    <name type="scientific">Carya illinoinensis</name>
    <name type="common">Pecan</name>
    <dbReference type="NCBI Taxonomy" id="32201"/>
    <lineage>
        <taxon>Eukaryota</taxon>
        <taxon>Viridiplantae</taxon>
        <taxon>Streptophyta</taxon>
        <taxon>Embryophyta</taxon>
        <taxon>Tracheophyta</taxon>
        <taxon>Spermatophyta</taxon>
        <taxon>Magnoliopsida</taxon>
        <taxon>eudicotyledons</taxon>
        <taxon>Gunneridae</taxon>
        <taxon>Pentapetalae</taxon>
        <taxon>rosids</taxon>
        <taxon>fabids</taxon>
        <taxon>Fagales</taxon>
        <taxon>Juglandaceae</taxon>
        <taxon>Carya</taxon>
    </lineage>
</organism>
<evidence type="ECO:0000313" key="1">
    <source>
        <dbReference type="EMBL" id="KAG6702800.1"/>
    </source>
</evidence>
<accession>A0A922JCP6</accession>
<dbReference type="Proteomes" id="UP000811246">
    <property type="component" value="Chromosome 7"/>
</dbReference>
<sequence>MQQRPTRWKLTHVQQLLHQDSRNSLGQHSYKHSCRKITCAATMQQTKPTWTAHSWTHSSSHMQTLGRLEQKTYTCSLKRGPAAHQCRKHVAGRQVFLVFAHGRWRIAGPKAAGDDSLLLNLFYTAGSLCLAAAGVKFLGCFTTRM</sequence>
<gene>
    <name evidence="1" type="ORF">I3842_07G053600</name>
</gene>
<reference evidence="1" key="1">
    <citation type="submission" date="2021-01" db="EMBL/GenBank/DDBJ databases">
        <authorList>
            <person name="Lovell J.T."/>
            <person name="Bentley N."/>
            <person name="Bhattarai G."/>
            <person name="Jenkins J.W."/>
            <person name="Sreedasyam A."/>
            <person name="Alarcon Y."/>
            <person name="Bock C."/>
            <person name="Boston L."/>
            <person name="Carlson J."/>
            <person name="Cervantes K."/>
            <person name="Clermont K."/>
            <person name="Krom N."/>
            <person name="Kubenka K."/>
            <person name="Mamidi S."/>
            <person name="Mattison C."/>
            <person name="Monteros M."/>
            <person name="Pisani C."/>
            <person name="Plott C."/>
            <person name="Rajasekar S."/>
            <person name="Rhein H.S."/>
            <person name="Rohla C."/>
            <person name="Song M."/>
            <person name="Hilaire R.S."/>
            <person name="Shu S."/>
            <person name="Wells L."/>
            <person name="Wang X."/>
            <person name="Webber J."/>
            <person name="Heerema R.J."/>
            <person name="Klein P."/>
            <person name="Conner P."/>
            <person name="Grauke L."/>
            <person name="Grimwood J."/>
            <person name="Schmutz J."/>
            <person name="Randall J.J."/>
        </authorList>
    </citation>
    <scope>NUCLEOTIDE SEQUENCE</scope>
    <source>
        <tissue evidence="1">Leaf</tissue>
    </source>
</reference>
<comment type="caution">
    <text evidence="1">The sequence shown here is derived from an EMBL/GenBank/DDBJ whole genome shotgun (WGS) entry which is preliminary data.</text>
</comment>
<proteinExistence type="predicted"/>
<name>A0A922JCP6_CARIL</name>
<evidence type="ECO:0000313" key="2">
    <source>
        <dbReference type="Proteomes" id="UP000811246"/>
    </source>
</evidence>
<dbReference type="EMBL" id="CM031831">
    <property type="protein sequence ID" value="KAG6702800.1"/>
    <property type="molecule type" value="Genomic_DNA"/>
</dbReference>